<feature type="domain" description="HTH cro/C1-type" evidence="2">
    <location>
        <begin position="13"/>
        <end position="67"/>
    </location>
</feature>
<keyword evidence="4" id="KW-1185">Reference proteome</keyword>
<evidence type="ECO:0000313" key="3">
    <source>
        <dbReference type="EMBL" id="NBJ24158.1"/>
    </source>
</evidence>
<sequence length="124" mass="13739">MADSLKLALGLRVQAARRRARLTQEALAEKVGRTPESISNIERGLQLPTIETLADLARVLSVPLPELVEGIAERKIAPERLQIELQLRETTRILSDTDLKIALELVQVLARAKGRTRLKAGTTR</sequence>
<name>A0ABW9YUT8_9HYPH</name>
<dbReference type="PANTHER" id="PTHR46797">
    <property type="entry name" value="HTH-TYPE TRANSCRIPTIONAL REGULATOR"/>
    <property type="match status" value="1"/>
</dbReference>
<gene>
    <name evidence="3" type="ORF">GR303_07280</name>
</gene>
<dbReference type="RefSeq" id="WP_161722593.1">
    <property type="nucleotide sequence ID" value="NZ_JAAAXI010000004.1"/>
</dbReference>
<dbReference type="SUPFAM" id="SSF47413">
    <property type="entry name" value="lambda repressor-like DNA-binding domains"/>
    <property type="match status" value="1"/>
</dbReference>
<comment type="caution">
    <text evidence="3">The sequence shown here is derived from an EMBL/GenBank/DDBJ whole genome shotgun (WGS) entry which is preliminary data.</text>
</comment>
<dbReference type="EMBL" id="JAAAXJ010000003">
    <property type="protein sequence ID" value="NBJ24158.1"/>
    <property type="molecule type" value="Genomic_DNA"/>
</dbReference>
<dbReference type="CDD" id="cd00093">
    <property type="entry name" value="HTH_XRE"/>
    <property type="match status" value="1"/>
</dbReference>
<protein>
    <submittedName>
        <fullName evidence="3">Helix-turn-helix domain-containing protein</fullName>
    </submittedName>
</protein>
<dbReference type="InterPro" id="IPR001387">
    <property type="entry name" value="Cro/C1-type_HTH"/>
</dbReference>
<dbReference type="PANTHER" id="PTHR46797:SF1">
    <property type="entry name" value="METHYLPHOSPHONATE SYNTHASE"/>
    <property type="match status" value="1"/>
</dbReference>
<dbReference type="Gene3D" id="1.10.260.40">
    <property type="entry name" value="lambda repressor-like DNA-binding domains"/>
    <property type="match status" value="1"/>
</dbReference>
<evidence type="ECO:0000313" key="4">
    <source>
        <dbReference type="Proteomes" id="UP000818323"/>
    </source>
</evidence>
<evidence type="ECO:0000259" key="2">
    <source>
        <dbReference type="PROSITE" id="PS50943"/>
    </source>
</evidence>
<dbReference type="Pfam" id="PF01381">
    <property type="entry name" value="HTH_3"/>
    <property type="match status" value="1"/>
</dbReference>
<proteinExistence type="predicted"/>
<dbReference type="PROSITE" id="PS50943">
    <property type="entry name" value="HTH_CROC1"/>
    <property type="match status" value="1"/>
</dbReference>
<keyword evidence="1" id="KW-0238">DNA-binding</keyword>
<evidence type="ECO:0000256" key="1">
    <source>
        <dbReference type="ARBA" id="ARBA00023125"/>
    </source>
</evidence>
<organism evidence="3 4">
    <name type="scientific">Microvirga arsenatis</name>
    <dbReference type="NCBI Taxonomy" id="2692265"/>
    <lineage>
        <taxon>Bacteria</taxon>
        <taxon>Pseudomonadati</taxon>
        <taxon>Pseudomonadota</taxon>
        <taxon>Alphaproteobacteria</taxon>
        <taxon>Hyphomicrobiales</taxon>
        <taxon>Methylobacteriaceae</taxon>
        <taxon>Microvirga</taxon>
    </lineage>
</organism>
<dbReference type="Proteomes" id="UP000818323">
    <property type="component" value="Unassembled WGS sequence"/>
</dbReference>
<dbReference type="InterPro" id="IPR010982">
    <property type="entry name" value="Lambda_DNA-bd_dom_sf"/>
</dbReference>
<dbReference type="InterPro" id="IPR050807">
    <property type="entry name" value="TransReg_Diox_bact_type"/>
</dbReference>
<dbReference type="SMART" id="SM00530">
    <property type="entry name" value="HTH_XRE"/>
    <property type="match status" value="1"/>
</dbReference>
<reference evidence="3 4" key="1">
    <citation type="submission" date="2020-01" db="EMBL/GenBank/DDBJ databases">
        <title>Microvirga sp. nov., an arsenate reduction bacterium isolated from Tibet hotspring sediments.</title>
        <authorList>
            <person name="Yuan C.-G."/>
        </authorList>
    </citation>
    <scope>NUCLEOTIDE SEQUENCE [LARGE SCALE GENOMIC DNA]</scope>
    <source>
        <strain evidence="3 4">SYSU G3D203</strain>
    </source>
</reference>
<accession>A0ABW9YUT8</accession>